<keyword evidence="5 6" id="KW-0472">Membrane</keyword>
<dbReference type="GO" id="GO:0016020">
    <property type="term" value="C:membrane"/>
    <property type="evidence" value="ECO:0007669"/>
    <property type="project" value="UniProtKB-SubCell"/>
</dbReference>
<feature type="transmembrane region" description="Helical" evidence="6">
    <location>
        <begin position="114"/>
        <end position="131"/>
    </location>
</feature>
<dbReference type="InterPro" id="IPR002995">
    <property type="entry name" value="Surf4"/>
</dbReference>
<evidence type="ECO:0000256" key="2">
    <source>
        <dbReference type="ARBA" id="ARBA00006945"/>
    </source>
</evidence>
<evidence type="ECO:0000256" key="6">
    <source>
        <dbReference type="SAM" id="Phobius"/>
    </source>
</evidence>
<evidence type="ECO:0000256" key="3">
    <source>
        <dbReference type="ARBA" id="ARBA00022692"/>
    </source>
</evidence>
<dbReference type="EMBL" id="FN654404">
    <property type="protein sequence ID" value="CBY33244.1"/>
    <property type="molecule type" value="Genomic_DNA"/>
</dbReference>
<proteinExistence type="inferred from homology"/>
<gene>
    <name evidence="7" type="ORF">GSOID_T00021144001</name>
</gene>
<comment type="similarity">
    <text evidence="2">Belongs to the SURF4 family.</text>
</comment>
<feature type="transmembrane region" description="Helical" evidence="6">
    <location>
        <begin position="161"/>
        <end position="180"/>
    </location>
</feature>
<reference evidence="7" key="1">
    <citation type="journal article" date="2010" name="Science">
        <title>Plasticity of animal genome architecture unmasked by rapid evolution of a pelagic tunicate.</title>
        <authorList>
            <person name="Denoeud F."/>
            <person name="Henriet S."/>
            <person name="Mungpakdee S."/>
            <person name="Aury J.M."/>
            <person name="Da Silva C."/>
            <person name="Brinkmann H."/>
            <person name="Mikhaleva J."/>
            <person name="Olsen L.C."/>
            <person name="Jubin C."/>
            <person name="Canestro C."/>
            <person name="Bouquet J.M."/>
            <person name="Danks G."/>
            <person name="Poulain J."/>
            <person name="Campsteijn C."/>
            <person name="Adamski M."/>
            <person name="Cross I."/>
            <person name="Yadetie F."/>
            <person name="Muffato M."/>
            <person name="Louis A."/>
            <person name="Butcher S."/>
            <person name="Tsagkogeorga G."/>
            <person name="Konrad A."/>
            <person name="Singh S."/>
            <person name="Jensen M.F."/>
            <person name="Cong E.H."/>
            <person name="Eikeseth-Otteraa H."/>
            <person name="Noel B."/>
            <person name="Anthouard V."/>
            <person name="Porcel B.M."/>
            <person name="Kachouri-Lafond R."/>
            <person name="Nishino A."/>
            <person name="Ugolini M."/>
            <person name="Chourrout P."/>
            <person name="Nishida H."/>
            <person name="Aasland R."/>
            <person name="Huzurbazar S."/>
            <person name="Westhof E."/>
            <person name="Delsuc F."/>
            <person name="Lehrach H."/>
            <person name="Reinhardt R."/>
            <person name="Weissenbach J."/>
            <person name="Roy S.W."/>
            <person name="Artiguenave F."/>
            <person name="Postlethwait J.H."/>
            <person name="Manak J.R."/>
            <person name="Thompson E.M."/>
            <person name="Jaillon O."/>
            <person name="Du Pasquier L."/>
            <person name="Boudinot P."/>
            <person name="Liberles D.A."/>
            <person name="Volff J.N."/>
            <person name="Philippe H."/>
            <person name="Lenhard B."/>
            <person name="Roest Crollius H."/>
            <person name="Wincker P."/>
            <person name="Chourrout D."/>
        </authorList>
    </citation>
    <scope>NUCLEOTIDE SEQUENCE [LARGE SCALE GENOMIC DNA]</scope>
</reference>
<feature type="transmembrane region" description="Helical" evidence="6">
    <location>
        <begin position="21"/>
        <end position="42"/>
    </location>
</feature>
<sequence>MGILVELDKVAGDVLKDTRDILIFIGRLLLISTFIEDGFRMWHQWTEHTEYIGNTWNWQTEVATVVVGINLAGQVLCAFMVLFRILVTPSVVALALIVVIQTIVYSIIFDVKFLMRHLAMIGALLLLLAEHKDRRAQQQKKKTIVGLPVLDEHSPSSGLQFFGRIFLVLLFCTLLHFWGIKKEVLNDTFGLFFILLIVAGWKTRLCSLILIIWLGCLNFFVNDFWSHADTSMMYDFKRYDFFQTLTVIGGLKILIALGPGHYSLDYEKKGI</sequence>
<organism evidence="7">
    <name type="scientific">Oikopleura dioica</name>
    <name type="common">Tunicate</name>
    <dbReference type="NCBI Taxonomy" id="34765"/>
    <lineage>
        <taxon>Eukaryota</taxon>
        <taxon>Metazoa</taxon>
        <taxon>Chordata</taxon>
        <taxon>Tunicata</taxon>
        <taxon>Appendicularia</taxon>
        <taxon>Copelata</taxon>
        <taxon>Oikopleuridae</taxon>
        <taxon>Oikopleura</taxon>
    </lineage>
</organism>
<feature type="transmembrane region" description="Helical" evidence="6">
    <location>
        <begin position="62"/>
        <end position="83"/>
    </location>
</feature>
<feature type="transmembrane region" description="Helical" evidence="6">
    <location>
        <begin position="90"/>
        <end position="108"/>
    </location>
</feature>
<keyword evidence="4 6" id="KW-1133">Transmembrane helix</keyword>
<dbReference type="AlphaFoldDB" id="E4YCH7"/>
<protein>
    <submittedName>
        <fullName evidence="7">Uncharacterized protein</fullName>
    </submittedName>
</protein>
<dbReference type="Proteomes" id="UP000011014">
    <property type="component" value="Unassembled WGS sequence"/>
</dbReference>
<evidence type="ECO:0000256" key="4">
    <source>
        <dbReference type="ARBA" id="ARBA00022989"/>
    </source>
</evidence>
<feature type="transmembrane region" description="Helical" evidence="6">
    <location>
        <begin position="241"/>
        <end position="262"/>
    </location>
</feature>
<evidence type="ECO:0000256" key="1">
    <source>
        <dbReference type="ARBA" id="ARBA00004141"/>
    </source>
</evidence>
<keyword evidence="3 6" id="KW-0812">Transmembrane</keyword>
<dbReference type="Pfam" id="PF02077">
    <property type="entry name" value="SURF4"/>
    <property type="match status" value="1"/>
</dbReference>
<comment type="subcellular location">
    <subcellularLocation>
        <location evidence="1">Membrane</location>
        <topology evidence="1">Multi-pass membrane protein</topology>
    </subcellularLocation>
</comment>
<feature type="transmembrane region" description="Helical" evidence="6">
    <location>
        <begin position="192"/>
        <end position="220"/>
    </location>
</feature>
<accession>E4YCH7</accession>
<evidence type="ECO:0000313" key="7">
    <source>
        <dbReference type="EMBL" id="CBY33244.1"/>
    </source>
</evidence>
<evidence type="ECO:0000256" key="5">
    <source>
        <dbReference type="ARBA" id="ARBA00023136"/>
    </source>
</evidence>
<name>E4YCH7_OIKDI</name>